<feature type="region of interest" description="Disordered" evidence="10">
    <location>
        <begin position="504"/>
        <end position="530"/>
    </location>
</feature>
<feature type="active site" description="Charge relay system" evidence="8">
    <location>
        <position position="431"/>
    </location>
</feature>
<keyword evidence="2" id="KW-0645">Protease</keyword>
<feature type="compositionally biased region" description="Polar residues" evidence="10">
    <location>
        <begin position="509"/>
        <end position="530"/>
    </location>
</feature>
<feature type="region of interest" description="Disordered" evidence="10">
    <location>
        <begin position="210"/>
        <end position="261"/>
    </location>
</feature>
<evidence type="ECO:0000256" key="5">
    <source>
        <dbReference type="ARBA" id="ARBA00022825"/>
    </source>
</evidence>
<organism evidence="13 14">
    <name type="scientific">Actinacidiphila oryziradicis</name>
    <dbReference type="NCBI Taxonomy" id="2571141"/>
    <lineage>
        <taxon>Bacteria</taxon>
        <taxon>Bacillati</taxon>
        <taxon>Actinomycetota</taxon>
        <taxon>Actinomycetes</taxon>
        <taxon>Kitasatosporales</taxon>
        <taxon>Streptomycetaceae</taxon>
        <taxon>Actinacidiphila</taxon>
    </lineage>
</organism>
<comment type="caution">
    <text evidence="13">The sequence shown here is derived from an EMBL/GenBank/DDBJ whole genome shotgun (WGS) entry which is preliminary data.</text>
</comment>
<evidence type="ECO:0000256" key="7">
    <source>
        <dbReference type="ARBA" id="ARBA00023157"/>
    </source>
</evidence>
<evidence type="ECO:0000256" key="3">
    <source>
        <dbReference type="ARBA" id="ARBA00022729"/>
    </source>
</evidence>
<feature type="compositionally biased region" description="Low complexity" evidence="10">
    <location>
        <begin position="220"/>
        <end position="261"/>
    </location>
</feature>
<evidence type="ECO:0000256" key="10">
    <source>
        <dbReference type="SAM" id="MobiDB-lite"/>
    </source>
</evidence>
<dbReference type="Proteomes" id="UP000305778">
    <property type="component" value="Unassembled WGS sequence"/>
</dbReference>
<dbReference type="EMBL" id="SUMC01000010">
    <property type="protein sequence ID" value="TKA10964.1"/>
    <property type="molecule type" value="Genomic_DNA"/>
</dbReference>
<dbReference type="InterPro" id="IPR043504">
    <property type="entry name" value="Peptidase_S1_PA_chymotrypsin"/>
</dbReference>
<keyword evidence="14" id="KW-1185">Reference proteome</keyword>
<keyword evidence="4" id="KW-0378">Hydrolase</keyword>
<evidence type="ECO:0000256" key="1">
    <source>
        <dbReference type="ARBA" id="ARBA00007664"/>
    </source>
</evidence>
<feature type="active site" description="Charge relay system" evidence="8">
    <location>
        <position position="348"/>
    </location>
</feature>
<evidence type="ECO:0000256" key="2">
    <source>
        <dbReference type="ARBA" id="ARBA00022670"/>
    </source>
</evidence>
<sequence length="530" mass="51208">MCPTVLTWYADYRKTVRIERPTGPARTTGWTGRACLPLEVSELSHRHVNKRTGVIAVAGAAAIAGAAILLPSAFASSENNPTTRAFAPEPAAELGSALATALGDSAAGWYYNADAKQLVVNVLDANAAKTVTAKGAVAKVVQNSTAELTSATQTLKTTASVPGTAWSVDPKTNQVSVLADSTVTGTKWATLTKATNSLGGLVTVKRTAGEFKPFDGGNGKNKNNGNSNTNSNGAAATGAGAAADPSATADPAATATAAPSATADPSAAAAAGAAGAGGNAAAVSGVQGGDAIFGGNVRCSLGFNVDVNGAPAFLTAGHCGNDAATWSADQAGATQLGTVSVTTFPVSDFALVTYDDAATVPPSSVDLGNGQTQAITQAVDASVGLAVQRSGSTTGLHGGTVTGLNATVNYGNGDIVNGLIQTDVCAEAGDSGGPLFASDAAVGLTSGGSGDCTVGGETFFQPVTTALATAGATIGAGGAGASATATDTASAAANAGAAAGAGAAATATDSVSPSDVPTQSGSNSTNSFTN</sequence>
<proteinExistence type="inferred from homology"/>
<evidence type="ECO:0000256" key="6">
    <source>
        <dbReference type="ARBA" id="ARBA00023145"/>
    </source>
</evidence>
<dbReference type="InterPro" id="IPR001316">
    <property type="entry name" value="Pept_S1A_streptogrisin"/>
</dbReference>
<dbReference type="PIRSF" id="PIRSF001134">
    <property type="entry name" value="Streptogrisin"/>
    <property type="match status" value="1"/>
</dbReference>
<dbReference type="InterPro" id="IPR004236">
    <property type="entry name" value="Pept_S1_alpha_lytic"/>
</dbReference>
<gene>
    <name evidence="13" type="ORF">FCI23_13405</name>
</gene>
<feature type="active site" description="Charge relay system" evidence="8">
    <location>
        <position position="318"/>
    </location>
</feature>
<dbReference type="GO" id="GO:0004252">
    <property type="term" value="F:serine-type endopeptidase activity"/>
    <property type="evidence" value="ECO:0007669"/>
    <property type="project" value="InterPro"/>
</dbReference>
<dbReference type="InterPro" id="IPR009003">
    <property type="entry name" value="Peptidase_S1_PA"/>
</dbReference>
<accession>A0A4U0SM36</accession>
<keyword evidence="6" id="KW-0865">Zymogen</keyword>
<dbReference type="Pfam" id="PF02983">
    <property type="entry name" value="Pro_Al_protease"/>
    <property type="match status" value="1"/>
</dbReference>
<evidence type="ECO:0000259" key="12">
    <source>
        <dbReference type="Pfam" id="PF02983"/>
    </source>
</evidence>
<feature type="transmembrane region" description="Helical" evidence="11">
    <location>
        <begin position="53"/>
        <end position="74"/>
    </location>
</feature>
<dbReference type="GO" id="GO:0005576">
    <property type="term" value="C:extracellular region"/>
    <property type="evidence" value="ECO:0007669"/>
    <property type="project" value="InterPro"/>
</dbReference>
<keyword evidence="7 9" id="KW-1015">Disulfide bond</keyword>
<keyword evidence="11" id="KW-0472">Membrane</keyword>
<keyword evidence="5" id="KW-0720">Serine protease</keyword>
<comment type="similarity">
    <text evidence="1">Belongs to the peptidase S1 family.</text>
</comment>
<dbReference type="SUPFAM" id="SSF50494">
    <property type="entry name" value="Trypsin-like serine proteases"/>
    <property type="match status" value="1"/>
</dbReference>
<dbReference type="PRINTS" id="PR00861">
    <property type="entry name" value="ALYTICPTASE"/>
</dbReference>
<keyword evidence="11" id="KW-1133">Transmembrane helix</keyword>
<dbReference type="CDD" id="cd21112">
    <property type="entry name" value="alphaLP-like"/>
    <property type="match status" value="1"/>
</dbReference>
<feature type="disulfide bond" evidence="9">
    <location>
        <begin position="425"/>
        <end position="452"/>
    </location>
</feature>
<evidence type="ECO:0000256" key="4">
    <source>
        <dbReference type="ARBA" id="ARBA00022801"/>
    </source>
</evidence>
<evidence type="ECO:0000313" key="14">
    <source>
        <dbReference type="Proteomes" id="UP000305778"/>
    </source>
</evidence>
<evidence type="ECO:0000256" key="9">
    <source>
        <dbReference type="PIRSR" id="PIRSR001134-2"/>
    </source>
</evidence>
<dbReference type="GO" id="GO:0006508">
    <property type="term" value="P:proteolysis"/>
    <property type="evidence" value="ECO:0007669"/>
    <property type="project" value="UniProtKB-KW"/>
</dbReference>
<reference evidence="13 14" key="1">
    <citation type="submission" date="2019-04" db="EMBL/GenBank/DDBJ databases">
        <title>Streptomyces oryziradicis sp. nov., a novel actinomycete isolated from rhizosphere soil of rice (Oryza sativa L.).</title>
        <authorList>
            <person name="Li C."/>
        </authorList>
    </citation>
    <scope>NUCLEOTIDE SEQUENCE [LARGE SCALE GENOMIC DNA]</scope>
    <source>
        <strain evidence="13 14">NEAU-C40</strain>
    </source>
</reference>
<dbReference type="AlphaFoldDB" id="A0A4U0SM36"/>
<evidence type="ECO:0000256" key="8">
    <source>
        <dbReference type="PIRSR" id="PIRSR001134-1"/>
    </source>
</evidence>
<dbReference type="OrthoDB" id="8781117at2"/>
<protein>
    <submittedName>
        <fullName evidence="13">S1 family peptidase</fullName>
    </submittedName>
</protein>
<keyword evidence="11" id="KW-0812">Transmembrane</keyword>
<keyword evidence="3" id="KW-0732">Signal</keyword>
<feature type="domain" description="Peptidase S1A alpha-lytic prodomain" evidence="12">
    <location>
        <begin position="143"/>
        <end position="198"/>
    </location>
</feature>
<evidence type="ECO:0000313" key="13">
    <source>
        <dbReference type="EMBL" id="TKA10964.1"/>
    </source>
</evidence>
<feature type="disulfide bond" evidence="9">
    <location>
        <begin position="299"/>
        <end position="319"/>
    </location>
</feature>
<dbReference type="Gene3D" id="2.40.10.10">
    <property type="entry name" value="Trypsin-like serine proteases"/>
    <property type="match status" value="2"/>
</dbReference>
<name>A0A4U0SM36_9ACTN</name>
<evidence type="ECO:0000256" key="11">
    <source>
        <dbReference type="SAM" id="Phobius"/>
    </source>
</evidence>